<dbReference type="Pfam" id="PF25601">
    <property type="entry name" value="AAA_lid_14"/>
    <property type="match status" value="1"/>
</dbReference>
<dbReference type="Proteomes" id="UP000556026">
    <property type="component" value="Unassembled WGS sequence"/>
</dbReference>
<feature type="domain" description="Sigma-54 factor interaction" evidence="6">
    <location>
        <begin position="158"/>
        <end position="386"/>
    </location>
</feature>
<dbReference type="Pfam" id="PF02954">
    <property type="entry name" value="HTH_8"/>
    <property type="match status" value="1"/>
</dbReference>
<keyword evidence="2" id="KW-0067">ATP-binding</keyword>
<evidence type="ECO:0000313" key="10">
    <source>
        <dbReference type="Proteomes" id="UP000556026"/>
    </source>
</evidence>
<dbReference type="PROSITE" id="PS50045">
    <property type="entry name" value="SIGMA54_INTERACT_4"/>
    <property type="match status" value="1"/>
</dbReference>
<dbReference type="PANTHER" id="PTHR32071:SF13">
    <property type="entry name" value="RESPONSE REGULATOR HSFA"/>
    <property type="match status" value="1"/>
</dbReference>
<dbReference type="Gene3D" id="3.40.50.300">
    <property type="entry name" value="P-loop containing nucleotide triphosphate hydrolases"/>
    <property type="match status" value="1"/>
</dbReference>
<dbReference type="Pfam" id="PF00158">
    <property type="entry name" value="Sigma54_activat"/>
    <property type="match status" value="1"/>
</dbReference>
<evidence type="ECO:0000256" key="1">
    <source>
        <dbReference type="ARBA" id="ARBA00022741"/>
    </source>
</evidence>
<dbReference type="SUPFAM" id="SSF52172">
    <property type="entry name" value="CheY-like"/>
    <property type="match status" value="1"/>
</dbReference>
<evidence type="ECO:0000313" key="9">
    <source>
        <dbReference type="EMBL" id="GFO59018.1"/>
    </source>
</evidence>
<dbReference type="InterPro" id="IPR001789">
    <property type="entry name" value="Sig_transdc_resp-reg_receiver"/>
</dbReference>
<dbReference type="InterPro" id="IPR058031">
    <property type="entry name" value="AAA_lid_NorR"/>
</dbReference>
<dbReference type="GO" id="GO:0005524">
    <property type="term" value="F:ATP binding"/>
    <property type="evidence" value="ECO:0007669"/>
    <property type="project" value="UniProtKB-KW"/>
</dbReference>
<dbReference type="InterPro" id="IPR000847">
    <property type="entry name" value="LysR_HTH_N"/>
</dbReference>
<feature type="modified residue" description="4-aspartylphosphate" evidence="5">
    <location>
        <position position="63"/>
    </location>
</feature>
<comment type="caution">
    <text evidence="9">The sequence shown here is derived from an EMBL/GenBank/DDBJ whole genome shotgun (WGS) entry which is preliminary data.</text>
</comment>
<dbReference type="GO" id="GO:0000160">
    <property type="term" value="P:phosphorelay signal transduction system"/>
    <property type="evidence" value="ECO:0007669"/>
    <property type="project" value="InterPro"/>
</dbReference>
<organism evidence="9 10">
    <name type="scientific">Geomonas silvestris</name>
    <dbReference type="NCBI Taxonomy" id="2740184"/>
    <lineage>
        <taxon>Bacteria</taxon>
        <taxon>Pseudomonadati</taxon>
        <taxon>Thermodesulfobacteriota</taxon>
        <taxon>Desulfuromonadia</taxon>
        <taxon>Geobacterales</taxon>
        <taxon>Geobacteraceae</taxon>
        <taxon>Geomonas</taxon>
    </lineage>
</organism>
<evidence type="ECO:0000259" key="8">
    <source>
        <dbReference type="PROSITE" id="PS50931"/>
    </source>
</evidence>
<dbReference type="InterPro" id="IPR009057">
    <property type="entry name" value="Homeodomain-like_sf"/>
</dbReference>
<dbReference type="EMBL" id="BLXX01000003">
    <property type="protein sequence ID" value="GFO59018.1"/>
    <property type="molecule type" value="Genomic_DNA"/>
</dbReference>
<feature type="domain" description="HTH lysR-type" evidence="8">
    <location>
        <begin position="431"/>
        <end position="478"/>
    </location>
</feature>
<dbReference type="InterPro" id="IPR027417">
    <property type="entry name" value="P-loop_NTPase"/>
</dbReference>
<dbReference type="SUPFAM" id="SSF52540">
    <property type="entry name" value="P-loop containing nucleoside triphosphate hydrolases"/>
    <property type="match status" value="1"/>
</dbReference>
<dbReference type="InterPro" id="IPR003593">
    <property type="entry name" value="AAA+_ATPase"/>
</dbReference>
<dbReference type="InterPro" id="IPR011006">
    <property type="entry name" value="CheY-like_superfamily"/>
</dbReference>
<feature type="domain" description="Response regulatory" evidence="7">
    <location>
        <begin position="12"/>
        <end position="128"/>
    </location>
</feature>
<dbReference type="SUPFAM" id="SSF46689">
    <property type="entry name" value="Homeodomain-like"/>
    <property type="match status" value="1"/>
</dbReference>
<evidence type="ECO:0000259" key="7">
    <source>
        <dbReference type="PROSITE" id="PS50110"/>
    </source>
</evidence>
<accession>A0A6V8MGA3</accession>
<dbReference type="PROSITE" id="PS50110">
    <property type="entry name" value="RESPONSE_REGULATORY"/>
    <property type="match status" value="1"/>
</dbReference>
<evidence type="ECO:0000256" key="3">
    <source>
        <dbReference type="ARBA" id="ARBA00023015"/>
    </source>
</evidence>
<keyword evidence="1" id="KW-0547">Nucleotide-binding</keyword>
<dbReference type="SMART" id="SM00382">
    <property type="entry name" value="AAA"/>
    <property type="match status" value="1"/>
</dbReference>
<name>A0A6V8MGA3_9BACT</name>
<dbReference type="PRINTS" id="PR01590">
    <property type="entry name" value="HTHFIS"/>
</dbReference>
<gene>
    <name evidence="9" type="ORF">GMST_13430</name>
</gene>
<dbReference type="GO" id="GO:0003700">
    <property type="term" value="F:DNA-binding transcription factor activity"/>
    <property type="evidence" value="ECO:0007669"/>
    <property type="project" value="InterPro"/>
</dbReference>
<dbReference type="Gene3D" id="1.10.8.60">
    <property type="match status" value="1"/>
</dbReference>
<evidence type="ECO:0000256" key="2">
    <source>
        <dbReference type="ARBA" id="ARBA00022840"/>
    </source>
</evidence>
<dbReference type="InterPro" id="IPR025662">
    <property type="entry name" value="Sigma_54_int_dom_ATP-bd_1"/>
</dbReference>
<dbReference type="FunFam" id="3.40.50.300:FF:000006">
    <property type="entry name" value="DNA-binding transcriptional regulator NtrC"/>
    <property type="match status" value="1"/>
</dbReference>
<dbReference type="GO" id="GO:0043565">
    <property type="term" value="F:sequence-specific DNA binding"/>
    <property type="evidence" value="ECO:0007669"/>
    <property type="project" value="InterPro"/>
</dbReference>
<keyword evidence="4" id="KW-0804">Transcription</keyword>
<reference evidence="10" key="1">
    <citation type="submission" date="2020-06" db="EMBL/GenBank/DDBJ databases">
        <title>Draft genomic sequence of Geomonas sp. Red330.</title>
        <authorList>
            <person name="Itoh H."/>
            <person name="Zhenxing X."/>
            <person name="Ushijima N."/>
            <person name="Masuda Y."/>
            <person name="Shiratori Y."/>
            <person name="Senoo K."/>
        </authorList>
    </citation>
    <scope>NUCLEOTIDE SEQUENCE [LARGE SCALE GENOMIC DNA]</scope>
    <source>
        <strain evidence="10">Red330</strain>
    </source>
</reference>
<protein>
    <submittedName>
        <fullName evidence="9">Sigma-54-dependent Fis family transcriptional regulator</fullName>
    </submittedName>
</protein>
<dbReference type="SMART" id="SM00448">
    <property type="entry name" value="REC"/>
    <property type="match status" value="1"/>
</dbReference>
<keyword evidence="3" id="KW-0805">Transcription regulation</keyword>
<dbReference type="CDD" id="cd00009">
    <property type="entry name" value="AAA"/>
    <property type="match status" value="1"/>
</dbReference>
<evidence type="ECO:0000256" key="4">
    <source>
        <dbReference type="ARBA" id="ARBA00023163"/>
    </source>
</evidence>
<keyword evidence="10" id="KW-1185">Reference proteome</keyword>
<dbReference type="Gene3D" id="3.40.50.2300">
    <property type="match status" value="1"/>
</dbReference>
<keyword evidence="5" id="KW-0597">Phosphoprotein</keyword>
<dbReference type="PROSITE" id="PS00675">
    <property type="entry name" value="SIGMA54_INTERACT_1"/>
    <property type="match status" value="1"/>
</dbReference>
<evidence type="ECO:0000256" key="5">
    <source>
        <dbReference type="PROSITE-ProRule" id="PRU00169"/>
    </source>
</evidence>
<sequence length="478" mass="53336">MRMIENLYPSFAVLLVDDEEAWLRSLSMTLGLSGGINNVQRCSDSRQVMGILERGEIGLVLLDLNMPNLSGEELLSQIVEQYPEIPVIVISGLNQVETAVECMKRGGFDFFVKTVEEERLVQGVQRAIRMIELQRENREIQSRFLSDRLDHPEVFADIVTVDPAMRSIFRYIEAVSKSSQPVLITGESGVGKELVARTIHRLSRHREKMVSINVAGLDDNVFSDTLFGHTRGAFTGADLPRRGMIELAADGTLFLDEIGDLSIPSQVKLLRLLQEGEYFPLGSDLPKRMNARVVVATHRDLAGKQAGGQFRRDLYYRLCAHHVHIPPLRERPADVPVLLEHFLEQAANELGKKKPTVPKELPVLLANYPFPGNVRELRSMVYDAMTLHESRMLSMDSFKRAMDKQGFRPPERVSPAGAGVFVPSEPLPPLHEIIDLLVLEALQRAGGNQSIAARLIGVSQPALSKRLKKLGSREDAGE</sequence>
<dbReference type="AlphaFoldDB" id="A0A6V8MGA3"/>
<dbReference type="Pfam" id="PF00072">
    <property type="entry name" value="Response_reg"/>
    <property type="match status" value="1"/>
</dbReference>
<proteinExistence type="predicted"/>
<dbReference type="InterPro" id="IPR002197">
    <property type="entry name" value="HTH_Fis"/>
</dbReference>
<dbReference type="PANTHER" id="PTHR32071">
    <property type="entry name" value="TRANSCRIPTIONAL REGULATORY PROTEIN"/>
    <property type="match status" value="1"/>
</dbReference>
<dbReference type="Gene3D" id="1.10.10.60">
    <property type="entry name" value="Homeodomain-like"/>
    <property type="match status" value="1"/>
</dbReference>
<dbReference type="InterPro" id="IPR002078">
    <property type="entry name" value="Sigma_54_int"/>
</dbReference>
<evidence type="ECO:0000259" key="6">
    <source>
        <dbReference type="PROSITE" id="PS50045"/>
    </source>
</evidence>
<dbReference type="PROSITE" id="PS50931">
    <property type="entry name" value="HTH_LYSR"/>
    <property type="match status" value="1"/>
</dbReference>